<evidence type="ECO:0000256" key="9">
    <source>
        <dbReference type="RuleBase" id="RU361174"/>
    </source>
</evidence>
<keyword evidence="7 9" id="KW-0624">Polysaccharide degradation</keyword>
<evidence type="ECO:0000256" key="6">
    <source>
        <dbReference type="ARBA" id="ARBA00023295"/>
    </source>
</evidence>
<dbReference type="Gene3D" id="3.20.20.80">
    <property type="entry name" value="Glycosidases"/>
    <property type="match status" value="1"/>
</dbReference>
<evidence type="ECO:0000313" key="11">
    <source>
        <dbReference type="EMBL" id="GGH69008.1"/>
    </source>
</evidence>
<dbReference type="Proteomes" id="UP000605427">
    <property type="component" value="Unassembled WGS sequence"/>
</dbReference>
<dbReference type="InterPro" id="IPR044846">
    <property type="entry name" value="GH10"/>
</dbReference>
<dbReference type="InterPro" id="IPR031158">
    <property type="entry name" value="GH10_AS"/>
</dbReference>
<comment type="similarity">
    <text evidence="9">Belongs to the glycosyl hydrolase 10 (cellulase F) family.</text>
</comment>
<dbReference type="PROSITE" id="PS51760">
    <property type="entry name" value="GH10_2"/>
    <property type="match status" value="1"/>
</dbReference>
<gene>
    <name evidence="11" type="ORF">GCM10007362_03620</name>
</gene>
<dbReference type="EC" id="3.2.1.8" evidence="9"/>
<evidence type="ECO:0000259" key="10">
    <source>
        <dbReference type="PROSITE" id="PS51760"/>
    </source>
</evidence>
<feature type="active site" description="Nucleophile" evidence="8">
    <location>
        <position position="241"/>
    </location>
</feature>
<dbReference type="PANTHER" id="PTHR31490:SF90">
    <property type="entry name" value="ENDO-1,4-BETA-XYLANASE A"/>
    <property type="match status" value="1"/>
</dbReference>
<dbReference type="PANTHER" id="PTHR31490">
    <property type="entry name" value="GLYCOSYL HYDROLASE"/>
    <property type="match status" value="1"/>
</dbReference>
<reference evidence="12" key="1">
    <citation type="journal article" date="2019" name="Int. J. Syst. Evol. Microbiol.">
        <title>The Global Catalogue of Microorganisms (GCM) 10K type strain sequencing project: providing services to taxonomists for standard genome sequencing and annotation.</title>
        <authorList>
            <consortium name="The Broad Institute Genomics Platform"/>
            <consortium name="The Broad Institute Genome Sequencing Center for Infectious Disease"/>
            <person name="Wu L."/>
            <person name="Ma J."/>
        </authorList>
    </citation>
    <scope>NUCLEOTIDE SEQUENCE [LARGE SCALE GENOMIC DNA]</scope>
    <source>
        <strain evidence="12">CCM 8702</strain>
    </source>
</reference>
<dbReference type="PROSITE" id="PS00591">
    <property type="entry name" value="GH10_1"/>
    <property type="match status" value="1"/>
</dbReference>
<organism evidence="11 12">
    <name type="scientific">Saccharibacillus endophyticus</name>
    <dbReference type="NCBI Taxonomy" id="2060666"/>
    <lineage>
        <taxon>Bacteria</taxon>
        <taxon>Bacillati</taxon>
        <taxon>Bacillota</taxon>
        <taxon>Bacilli</taxon>
        <taxon>Bacillales</taxon>
        <taxon>Paenibacillaceae</taxon>
        <taxon>Saccharibacillus</taxon>
    </lineage>
</organism>
<evidence type="ECO:0000256" key="5">
    <source>
        <dbReference type="ARBA" id="ARBA00023277"/>
    </source>
</evidence>
<keyword evidence="12" id="KW-1185">Reference proteome</keyword>
<evidence type="ECO:0000256" key="1">
    <source>
        <dbReference type="ARBA" id="ARBA00000681"/>
    </source>
</evidence>
<proteinExistence type="inferred from homology"/>
<name>A0ABQ1ZME1_9BACL</name>
<evidence type="ECO:0000256" key="3">
    <source>
        <dbReference type="ARBA" id="ARBA00022651"/>
    </source>
</evidence>
<evidence type="ECO:0000256" key="7">
    <source>
        <dbReference type="ARBA" id="ARBA00023326"/>
    </source>
</evidence>
<comment type="pathway">
    <text evidence="2">Glycan degradation; xylan degradation.</text>
</comment>
<evidence type="ECO:0000256" key="2">
    <source>
        <dbReference type="ARBA" id="ARBA00004851"/>
    </source>
</evidence>
<feature type="domain" description="GH10" evidence="10">
    <location>
        <begin position="2"/>
        <end position="331"/>
    </location>
</feature>
<evidence type="ECO:0000313" key="12">
    <source>
        <dbReference type="Proteomes" id="UP000605427"/>
    </source>
</evidence>
<dbReference type="InterPro" id="IPR001000">
    <property type="entry name" value="GH10_dom"/>
</dbReference>
<keyword evidence="6 9" id="KW-0326">Glycosidase</keyword>
<dbReference type="PRINTS" id="PR00134">
    <property type="entry name" value="GLHYDRLASE10"/>
</dbReference>
<dbReference type="InterPro" id="IPR017853">
    <property type="entry name" value="GH"/>
</dbReference>
<keyword evidence="4 9" id="KW-0378">Hydrolase</keyword>
<dbReference type="RefSeq" id="WP_172238225.1">
    <property type="nucleotide sequence ID" value="NZ_BMDD01000001.1"/>
</dbReference>
<keyword evidence="5 9" id="KW-0119">Carbohydrate metabolism</keyword>
<dbReference type="EMBL" id="BMDD01000001">
    <property type="protein sequence ID" value="GGH69008.1"/>
    <property type="molecule type" value="Genomic_DNA"/>
</dbReference>
<accession>A0ABQ1ZME1</accession>
<comment type="catalytic activity">
    <reaction evidence="1 9">
        <text>Endohydrolysis of (1-&gt;4)-beta-D-xylosidic linkages in xylans.</text>
        <dbReference type="EC" id="3.2.1.8"/>
    </reaction>
</comment>
<keyword evidence="3" id="KW-0858">Xylan degradation</keyword>
<comment type="caution">
    <text evidence="11">The sequence shown here is derived from an EMBL/GenBank/DDBJ whole genome shotgun (WGS) entry which is preliminary data.</text>
</comment>
<evidence type="ECO:0000256" key="8">
    <source>
        <dbReference type="PROSITE-ProRule" id="PRU10061"/>
    </source>
</evidence>
<dbReference type="SMART" id="SM00633">
    <property type="entry name" value="Glyco_10"/>
    <property type="match status" value="1"/>
</dbReference>
<evidence type="ECO:0000256" key="4">
    <source>
        <dbReference type="ARBA" id="ARBA00022801"/>
    </source>
</evidence>
<dbReference type="Pfam" id="PF00331">
    <property type="entry name" value="Glyco_hydro_10"/>
    <property type="match status" value="1"/>
</dbReference>
<protein>
    <recommendedName>
        <fullName evidence="9">Beta-xylanase</fullName>
        <ecNumber evidence="9">3.2.1.8</ecNumber>
    </recommendedName>
</protein>
<dbReference type="SUPFAM" id="SSF51445">
    <property type="entry name" value="(Trans)glycosidases"/>
    <property type="match status" value="1"/>
</dbReference>
<sequence length="337" mass="38775">MDTKTPSLYGAYRGIFNIGAAVGTRSIRREREFIAAHYNSLTAENQMKFEEIHPEEQRYDFDAADEIVKFAEQNGMAVRGHTLVWHNQTPDWVFEDENGAPASRGLVLERLESHAYAVMGRYRGRIHAWDVVNEAVEDKKESYLRDTKWLSTVGEDYLEQAFRIAHKADPSASLFYNDYNETDPVKRDKIYRLVRSLLDAGAPVHGIGMQGHWNLHGPSIGEIREAIELYASLGVRLHITELDISAFAFDDRRSDLPAPTEEMQNLLAQRYDDIFRLFRDYRSVIDSVTFWGAADSHTWLDNFPVRGRLNWPLPFDRELKPKPAFWRIVEHSAGSKG</sequence>